<dbReference type="GO" id="GO:0004674">
    <property type="term" value="F:protein serine/threonine kinase activity"/>
    <property type="evidence" value="ECO:0007669"/>
    <property type="project" value="UniProtKB-KW"/>
</dbReference>
<dbReference type="Proteomes" id="UP000199045">
    <property type="component" value="Unassembled WGS sequence"/>
</dbReference>
<dbReference type="EMBL" id="FNBN01000004">
    <property type="protein sequence ID" value="SDG48759.1"/>
    <property type="molecule type" value="Genomic_DNA"/>
</dbReference>
<evidence type="ECO:0000256" key="3">
    <source>
        <dbReference type="ARBA" id="ARBA00022741"/>
    </source>
</evidence>
<dbReference type="GO" id="GO:0005524">
    <property type="term" value="F:ATP binding"/>
    <property type="evidence" value="ECO:0007669"/>
    <property type="project" value="UniProtKB-KW"/>
</dbReference>
<dbReference type="InterPro" id="IPR007822">
    <property type="entry name" value="LANC-like"/>
</dbReference>
<accession>A0A1G7UNS2</accession>
<dbReference type="PANTHER" id="PTHR24345">
    <property type="entry name" value="SERINE/THREONINE-PROTEIN KINASE PLK"/>
    <property type="match status" value="1"/>
</dbReference>
<dbReference type="Gene3D" id="1.10.510.10">
    <property type="entry name" value="Transferase(Phosphotransferase) domain 1"/>
    <property type="match status" value="1"/>
</dbReference>
<dbReference type="CDD" id="cd04791">
    <property type="entry name" value="LanC_SerThrkinase"/>
    <property type="match status" value="1"/>
</dbReference>
<keyword evidence="4 7" id="KW-0418">Kinase</keyword>
<gene>
    <name evidence="7" type="ORF">SAMN04488121_104438</name>
</gene>
<evidence type="ECO:0000256" key="4">
    <source>
        <dbReference type="ARBA" id="ARBA00022777"/>
    </source>
</evidence>
<feature type="domain" description="Protein kinase" evidence="6">
    <location>
        <begin position="40"/>
        <end position="307"/>
    </location>
</feature>
<evidence type="ECO:0000313" key="8">
    <source>
        <dbReference type="Proteomes" id="UP000199045"/>
    </source>
</evidence>
<keyword evidence="2" id="KW-0808">Transferase</keyword>
<keyword evidence="5" id="KW-0067">ATP-binding</keyword>
<dbReference type="Pfam" id="PF00069">
    <property type="entry name" value="Pkinase"/>
    <property type="match status" value="1"/>
</dbReference>
<proteinExistence type="predicted"/>
<dbReference type="InterPro" id="IPR012341">
    <property type="entry name" value="6hp_glycosidase-like_sf"/>
</dbReference>
<protein>
    <submittedName>
        <fullName evidence="7">Serine/threonine protein kinase</fullName>
    </submittedName>
</protein>
<dbReference type="InterPro" id="IPR011009">
    <property type="entry name" value="Kinase-like_dom_sf"/>
</dbReference>
<dbReference type="OrthoDB" id="9813021at2"/>
<keyword evidence="1 7" id="KW-0723">Serine/threonine-protein kinase</keyword>
<dbReference type="SMART" id="SM01260">
    <property type="entry name" value="LANC_like"/>
    <property type="match status" value="1"/>
</dbReference>
<reference evidence="7 8" key="1">
    <citation type="submission" date="2016-10" db="EMBL/GenBank/DDBJ databases">
        <authorList>
            <person name="de Groot N.N."/>
        </authorList>
    </citation>
    <scope>NUCLEOTIDE SEQUENCE [LARGE SCALE GENOMIC DNA]</scope>
    <source>
        <strain evidence="7 8">DSM 527</strain>
    </source>
</reference>
<dbReference type="SUPFAM" id="SSF56112">
    <property type="entry name" value="Protein kinase-like (PK-like)"/>
    <property type="match status" value="1"/>
</dbReference>
<evidence type="ECO:0000256" key="2">
    <source>
        <dbReference type="ARBA" id="ARBA00022679"/>
    </source>
</evidence>
<dbReference type="SUPFAM" id="SSF158745">
    <property type="entry name" value="LanC-like"/>
    <property type="match status" value="1"/>
</dbReference>
<dbReference type="SMART" id="SM00220">
    <property type="entry name" value="S_TKc"/>
    <property type="match status" value="1"/>
</dbReference>
<evidence type="ECO:0000259" key="6">
    <source>
        <dbReference type="PROSITE" id="PS50011"/>
    </source>
</evidence>
<dbReference type="RefSeq" id="WP_089834596.1">
    <property type="nucleotide sequence ID" value="NZ_FNBN01000004.1"/>
</dbReference>
<dbReference type="Pfam" id="PF05147">
    <property type="entry name" value="LANC_like"/>
    <property type="match status" value="1"/>
</dbReference>
<evidence type="ECO:0000256" key="1">
    <source>
        <dbReference type="ARBA" id="ARBA00022527"/>
    </source>
</evidence>
<evidence type="ECO:0000313" key="7">
    <source>
        <dbReference type="EMBL" id="SDG48759.1"/>
    </source>
</evidence>
<dbReference type="AlphaFoldDB" id="A0A1G7UNS2"/>
<dbReference type="InterPro" id="IPR058053">
    <property type="entry name" value="RamC_C"/>
</dbReference>
<organism evidence="7 8">
    <name type="scientific">Chitinophaga filiformis</name>
    <name type="common">Myxococcus filiformis</name>
    <name type="synonym">Flexibacter filiformis</name>
    <dbReference type="NCBI Taxonomy" id="104663"/>
    <lineage>
        <taxon>Bacteria</taxon>
        <taxon>Pseudomonadati</taxon>
        <taxon>Bacteroidota</taxon>
        <taxon>Chitinophagia</taxon>
        <taxon>Chitinophagales</taxon>
        <taxon>Chitinophagaceae</taxon>
        <taxon>Chitinophaga</taxon>
    </lineage>
</organism>
<dbReference type="InterPro" id="IPR000719">
    <property type="entry name" value="Prot_kinase_dom"/>
</dbReference>
<dbReference type="PANTHER" id="PTHR24345:SF0">
    <property type="entry name" value="CELL CYCLE SERINE_THREONINE-PROTEIN KINASE CDC5_MSD2"/>
    <property type="match status" value="1"/>
</dbReference>
<dbReference type="PROSITE" id="PS50011">
    <property type="entry name" value="PROTEIN_KINASE_DOM"/>
    <property type="match status" value="1"/>
</dbReference>
<dbReference type="STRING" id="104663.SAMN04488121_104438"/>
<dbReference type="GO" id="GO:0005975">
    <property type="term" value="P:carbohydrate metabolic process"/>
    <property type="evidence" value="ECO:0007669"/>
    <property type="project" value="InterPro"/>
</dbReference>
<dbReference type="Gene3D" id="1.50.10.10">
    <property type="match status" value="1"/>
</dbReference>
<keyword evidence="3" id="KW-0547">Nucleotide-binding</keyword>
<evidence type="ECO:0000256" key="5">
    <source>
        <dbReference type="ARBA" id="ARBA00022840"/>
    </source>
</evidence>
<name>A0A1G7UNS2_CHIFI</name>
<sequence>MREDKSITTIINSEAEENISEETPKGKVVKKSGQRIGFNYIIYKSLKESQKNDVMKCFYIKGLFNFGTCVIKEGTLGDSKDKHGRDIKDRLVWQKELHEKLQGKVRVPRYLGSFEENGNYYLVIERIKGESLVHMFKKHNKELRESVITRNKLGRKFLGYILKIIDLMDELHKNNVVHRDASSNNFMITPGGKIALIDLELSYSIDQQLPSPPFQLGTHGFMSPQQIATLTPTVQDDIFALGANIFQMWTYISPSKIVDTTYEKLVKKINFFIPDQKVADIVTQCMHPDPDERPALQAIRKIIHEYKADHNTKIHRTQSHPHLYDRQEVLEIIQKSINTYSTPLLADPEKGWFADNMRDASGDKDKINKAWFGSFHQGVAGVIYMLSKAKYVGMNVDVTSPFVQKGLDLIEQKYINRKYSTSPSLHFGSSGIAATITTAIHTGLLEFQPKYTDWIYALLEKENEDLNIFNGICGQGIANMICTPLISDKQLSEKIHDYVQQLLSLQQEDGSWIIFPKSKKKKVPKGFGTGISGIIYFLLEYAKRFNDEQAILGAERGLEWLIGKASRHKERICWPSNSGKEPNTWWTIGNAGIALAFIKGYALTNNLKYKKFAAGGLYYHKEKGVNNSLSQTNGLSGLGEIYLDAYQVLKDPIWLQRADWVAQNVLHLLKIHPTHGIYWLTEHEKQPAPSFMTGNSGVLHFLLRYCYPDKIGIPLSVYNHIETEIQTPKFITHIPIS</sequence>
<dbReference type="GO" id="GO:0031179">
    <property type="term" value="P:peptide modification"/>
    <property type="evidence" value="ECO:0007669"/>
    <property type="project" value="InterPro"/>
</dbReference>